<dbReference type="GO" id="GO:0046872">
    <property type="term" value="F:metal ion binding"/>
    <property type="evidence" value="ECO:0007669"/>
    <property type="project" value="UniProtKB-KW"/>
</dbReference>
<dbReference type="Pfam" id="PF05572">
    <property type="entry name" value="Peptidase_M43"/>
    <property type="match status" value="1"/>
</dbReference>
<dbReference type="InterPro" id="IPR025667">
    <property type="entry name" value="SprB_repeat"/>
</dbReference>
<dbReference type="Gene3D" id="2.60.40.10">
    <property type="entry name" value="Immunoglobulins"/>
    <property type="match status" value="1"/>
</dbReference>
<keyword evidence="5" id="KW-0378">Hydrolase</keyword>
<evidence type="ECO:0000256" key="6">
    <source>
        <dbReference type="ARBA" id="ARBA00022833"/>
    </source>
</evidence>
<dbReference type="PANTHER" id="PTHR47466:SF1">
    <property type="entry name" value="METALLOPROTEASE MEP1 (AFU_ORTHOLOGUE AFUA_1G07730)-RELATED"/>
    <property type="match status" value="1"/>
</dbReference>
<gene>
    <name evidence="11" type="ORF">CWM47_34555</name>
</gene>
<evidence type="ECO:0000313" key="11">
    <source>
        <dbReference type="EMBL" id="AUD06524.1"/>
    </source>
</evidence>
<evidence type="ECO:0000259" key="10">
    <source>
        <dbReference type="Pfam" id="PF20009"/>
    </source>
</evidence>
<dbReference type="InterPro" id="IPR013783">
    <property type="entry name" value="Ig-like_fold"/>
</dbReference>
<keyword evidence="8" id="KW-1015">Disulfide bond</keyword>
<dbReference type="KEGG" id="spir:CWM47_34555"/>
<dbReference type="InterPro" id="IPR045474">
    <property type="entry name" value="GEVED"/>
</dbReference>
<evidence type="ECO:0000256" key="7">
    <source>
        <dbReference type="ARBA" id="ARBA00023049"/>
    </source>
</evidence>
<comment type="similarity">
    <text evidence="1">Belongs to the peptidase M43B family.</text>
</comment>
<proteinExistence type="inferred from homology"/>
<dbReference type="InterPro" id="IPR024079">
    <property type="entry name" value="MetalloPept_cat_dom_sf"/>
</dbReference>
<evidence type="ECO:0000256" key="8">
    <source>
        <dbReference type="ARBA" id="ARBA00023157"/>
    </source>
</evidence>
<organism evidence="11 12">
    <name type="scientific">Spirosoma pollinicola</name>
    <dbReference type="NCBI Taxonomy" id="2057025"/>
    <lineage>
        <taxon>Bacteria</taxon>
        <taxon>Pseudomonadati</taxon>
        <taxon>Bacteroidota</taxon>
        <taxon>Cytophagia</taxon>
        <taxon>Cytophagales</taxon>
        <taxon>Cytophagaceae</taxon>
        <taxon>Spirosoma</taxon>
    </lineage>
</organism>
<keyword evidence="7" id="KW-0482">Metalloprotease</keyword>
<dbReference type="AlphaFoldDB" id="A0A2K8Z9J4"/>
<evidence type="ECO:0000256" key="1">
    <source>
        <dbReference type="ARBA" id="ARBA00008721"/>
    </source>
</evidence>
<keyword evidence="4" id="KW-0732">Signal</keyword>
<dbReference type="CDD" id="cd00063">
    <property type="entry name" value="FN3"/>
    <property type="match status" value="1"/>
</dbReference>
<dbReference type="SUPFAM" id="SSF49265">
    <property type="entry name" value="Fibronectin type III"/>
    <property type="match status" value="1"/>
</dbReference>
<dbReference type="InterPro" id="IPR036116">
    <property type="entry name" value="FN3_sf"/>
</dbReference>
<evidence type="ECO:0000256" key="5">
    <source>
        <dbReference type="ARBA" id="ARBA00022801"/>
    </source>
</evidence>
<dbReference type="SUPFAM" id="SSF55486">
    <property type="entry name" value="Metalloproteases ('zincins'), catalytic domain"/>
    <property type="match status" value="1"/>
</dbReference>
<keyword evidence="6" id="KW-0862">Zinc</keyword>
<dbReference type="GO" id="GO:0008237">
    <property type="term" value="F:metallopeptidase activity"/>
    <property type="evidence" value="ECO:0007669"/>
    <property type="project" value="UniProtKB-KW"/>
</dbReference>
<dbReference type="RefSeq" id="WP_100993065.1">
    <property type="nucleotide sequence ID" value="NZ_CP025096.1"/>
</dbReference>
<protein>
    <submittedName>
        <fullName evidence="11">Uncharacterized protein</fullName>
    </submittedName>
</protein>
<evidence type="ECO:0000313" key="12">
    <source>
        <dbReference type="Proteomes" id="UP000232883"/>
    </source>
</evidence>
<feature type="domain" description="GEVED" evidence="10">
    <location>
        <begin position="481"/>
        <end position="558"/>
    </location>
</feature>
<dbReference type="Pfam" id="PF13573">
    <property type="entry name" value="SprB"/>
    <property type="match status" value="1"/>
</dbReference>
<reference evidence="11 12" key="1">
    <citation type="submission" date="2017-11" db="EMBL/GenBank/DDBJ databases">
        <title>Taxonomic description and genome sequences of Spirosoma HA7 sp. nov., isolated from pollen microhabitat of Corylus avellana.</title>
        <authorList>
            <person name="Ambika Manirajan B."/>
            <person name="Suarez C."/>
            <person name="Ratering S."/>
            <person name="Geissler-Plaum R."/>
            <person name="Cardinale M."/>
            <person name="Sylvia S."/>
        </authorList>
    </citation>
    <scope>NUCLEOTIDE SEQUENCE [LARGE SCALE GENOMIC DNA]</scope>
    <source>
        <strain evidence="11 12">HA7</strain>
    </source>
</reference>
<keyword evidence="2" id="KW-0645">Protease</keyword>
<keyword evidence="3" id="KW-0479">Metal-binding</keyword>
<dbReference type="OrthoDB" id="6278496at2"/>
<dbReference type="InterPro" id="IPR008754">
    <property type="entry name" value="Peptidase_M43"/>
</dbReference>
<evidence type="ECO:0000256" key="4">
    <source>
        <dbReference type="ARBA" id="ARBA00022729"/>
    </source>
</evidence>
<dbReference type="Gene3D" id="3.40.390.10">
    <property type="entry name" value="Collagenase (Catalytic Domain)"/>
    <property type="match status" value="1"/>
</dbReference>
<feature type="domain" description="Peptidase M43 pregnancy-associated plasma-A" evidence="9">
    <location>
        <begin position="132"/>
        <end position="298"/>
    </location>
</feature>
<dbReference type="InterPro" id="IPR003961">
    <property type="entry name" value="FN3_dom"/>
</dbReference>
<dbReference type="Proteomes" id="UP000232883">
    <property type="component" value="Chromosome"/>
</dbReference>
<dbReference type="Pfam" id="PF20009">
    <property type="entry name" value="GEVED"/>
    <property type="match status" value="1"/>
</dbReference>
<evidence type="ECO:0000259" key="9">
    <source>
        <dbReference type="Pfam" id="PF05572"/>
    </source>
</evidence>
<evidence type="ECO:0000256" key="3">
    <source>
        <dbReference type="ARBA" id="ARBA00022723"/>
    </source>
</evidence>
<accession>A0A2K8Z9J4</accession>
<dbReference type="GO" id="GO:0006508">
    <property type="term" value="P:proteolysis"/>
    <property type="evidence" value="ECO:0007669"/>
    <property type="project" value="UniProtKB-KW"/>
</dbReference>
<dbReference type="EMBL" id="CP025096">
    <property type="protein sequence ID" value="AUD06524.1"/>
    <property type="molecule type" value="Genomic_DNA"/>
</dbReference>
<sequence length="1017" mass="108991">MSRLNIGFIFIIVIQLLTTGSQSLAQAVCGNPQLTDDQVALQEKRLVQRKNKPSARLAAQIQYIPIRFHVVRQSDGTGGVDMTSLNRALVLLNQVYQPINIAFYLCSTQPHYIDNTVLFDYDSTEESTLADENDVPNAINIYLPNTVSYGGGQVAGYSYFPSSIAMTNRLFVKASQVATNTLSHELGHYFNLYHTFQSNRSSNVASRELVIRPGELQQGRPFPANCTSAGDFVYDTPADPYGIPGATTSGCTYSGTITDANGDSFQPMMSNIMSYYLTCDKASTFTPGQYTRLVAGLDFRLDPSNEYTLNCAGTLQEPPTNLTVSSTKTGVQLQFLYAGNDAAGFFIERSLEPTANFTVVGSLPPDSYVYVDGSVVANTTYYYRIKASNASTHYSAVQMITTGLIHCIPTYTWPVENFTPKIDDFILTGSQSTLRSIATGAGKVGYSDFTTIEHNVVSGRTYSFTASAVTGNSGSFINQHLTIWLDSNRDGLFSSTEVLFQSSASQLLNPSLTSTISIPASMPIGPAQLRLRSRYAPDGLAESPCDPYLFGEAEDYTLIISNPTPPACFSLMASATPVHCTGNSDGTVSLSVLGGTAPFSYSVANLSNSTGTFINLPAGNYRATVTDANACKLGLDVTIIEPAMLSASLTGTTVVCGTRAVALNVSVSGENGPYTLQLSDGLTVRTITNYASNTPISVLPDNTTQYQLLTITDAKNCSVSLVKASATVTVNPINQAVILPGSASVCSGLALKLTASQGSQYKWSTGQTSAQLVVMNSGTYSVTITSAAGCTSTAAASVLATPCIKSVLFRSKVLLEGFIDANTALMHSLLALRNLLPKQQPFSAQPWLYTGPEQVTNFPANVTDWVLVMARNASNVIIARKAAFIRNDGILIDLDGTEGILFTAIPEPVYMSIHHRSHLAILSANEAVDNQLVDFTTDATAARGTQPFIQIGSKLAMYSGDYDANGVINSTDYNKWKVNASAVGRYLSIDGDGNGIVNNQDFNKWTLNRSKIGIPGL</sequence>
<evidence type="ECO:0000256" key="2">
    <source>
        <dbReference type="ARBA" id="ARBA00022670"/>
    </source>
</evidence>
<keyword evidence="12" id="KW-1185">Reference proteome</keyword>
<dbReference type="PANTHER" id="PTHR47466">
    <property type="match status" value="1"/>
</dbReference>
<name>A0A2K8Z9J4_9BACT</name>